<dbReference type="RefSeq" id="WP_087255785.1">
    <property type="nucleotide sequence ID" value="NZ_CAJFOD010000034.1"/>
</dbReference>
<proteinExistence type="predicted"/>
<sequence length="142" mass="16220">MESYFIEDNITTIIISNGNDRVIVYQTPINNENVIYEKLKSLPAGMTELSLESQNSILPVIKAILGIIKVVKTVVETIKMVDNYTGEAVCSTLSKEILNFLQQNVKYRAESFLHKNPNYLPAHSQQYNKYSNVYWKTVTIKV</sequence>
<evidence type="ECO:0000313" key="1">
    <source>
        <dbReference type="EMBL" id="OUQ05410.1"/>
    </source>
</evidence>
<accession>A0A1Y4QJW7</accession>
<protein>
    <submittedName>
        <fullName evidence="1">Uncharacterized protein</fullName>
    </submittedName>
</protein>
<organism evidence="1 2">
    <name type="scientific">Thomasclavelia spiroformis</name>
    <dbReference type="NCBI Taxonomy" id="29348"/>
    <lineage>
        <taxon>Bacteria</taxon>
        <taxon>Bacillati</taxon>
        <taxon>Bacillota</taxon>
        <taxon>Erysipelotrichia</taxon>
        <taxon>Erysipelotrichales</taxon>
        <taxon>Coprobacillaceae</taxon>
        <taxon>Thomasclavelia</taxon>
    </lineage>
</organism>
<name>A0A1Y4QJW7_9FIRM</name>
<evidence type="ECO:0000313" key="2">
    <source>
        <dbReference type="Proteomes" id="UP000196258"/>
    </source>
</evidence>
<reference evidence="2" key="1">
    <citation type="submission" date="2017-04" db="EMBL/GenBank/DDBJ databases">
        <title>Function of individual gut microbiota members based on whole genome sequencing of pure cultures obtained from chicken caecum.</title>
        <authorList>
            <person name="Medvecky M."/>
            <person name="Cejkova D."/>
            <person name="Polansky O."/>
            <person name="Karasova D."/>
            <person name="Kubasova T."/>
            <person name="Cizek A."/>
            <person name="Rychlik I."/>
        </authorList>
    </citation>
    <scope>NUCLEOTIDE SEQUENCE [LARGE SCALE GENOMIC DNA]</scope>
    <source>
        <strain evidence="2">An149</strain>
    </source>
</reference>
<dbReference type="Proteomes" id="UP000196258">
    <property type="component" value="Unassembled WGS sequence"/>
</dbReference>
<gene>
    <name evidence="1" type="ORF">B5E91_05150</name>
</gene>
<comment type="caution">
    <text evidence="1">The sequence shown here is derived from an EMBL/GenBank/DDBJ whole genome shotgun (WGS) entry which is preliminary data.</text>
</comment>
<dbReference type="EMBL" id="NFLB01000005">
    <property type="protein sequence ID" value="OUQ05410.1"/>
    <property type="molecule type" value="Genomic_DNA"/>
</dbReference>
<dbReference type="AlphaFoldDB" id="A0A1Y4QJW7"/>